<name>A0A3B0RFD0_9ZZZZ</name>
<sequence length="54" mass="6227">MEGNEVFLLFSYIASAVILVALFVTSLWTKKKDEAVLRKLQDQIRDLTDRQGKK</sequence>
<keyword evidence="1" id="KW-0812">Transmembrane</keyword>
<proteinExistence type="predicted"/>
<organism evidence="2">
    <name type="scientific">hydrothermal vent metagenome</name>
    <dbReference type="NCBI Taxonomy" id="652676"/>
    <lineage>
        <taxon>unclassified sequences</taxon>
        <taxon>metagenomes</taxon>
        <taxon>ecological metagenomes</taxon>
    </lineage>
</organism>
<dbReference type="EMBL" id="UOED01000068">
    <property type="protein sequence ID" value="VAV91660.1"/>
    <property type="molecule type" value="Genomic_DNA"/>
</dbReference>
<evidence type="ECO:0000256" key="1">
    <source>
        <dbReference type="SAM" id="Phobius"/>
    </source>
</evidence>
<reference evidence="2" key="1">
    <citation type="submission" date="2018-06" db="EMBL/GenBank/DDBJ databases">
        <authorList>
            <person name="Zhirakovskaya E."/>
        </authorList>
    </citation>
    <scope>NUCLEOTIDE SEQUENCE</scope>
</reference>
<evidence type="ECO:0000313" key="2">
    <source>
        <dbReference type="EMBL" id="VAV91660.1"/>
    </source>
</evidence>
<evidence type="ECO:0008006" key="3">
    <source>
        <dbReference type="Google" id="ProtNLM"/>
    </source>
</evidence>
<accession>A0A3B0RFD0</accession>
<dbReference type="AlphaFoldDB" id="A0A3B0RFD0"/>
<keyword evidence="1" id="KW-0472">Membrane</keyword>
<protein>
    <recommendedName>
        <fullName evidence="3">Heme exporter protein D</fullName>
    </recommendedName>
</protein>
<gene>
    <name evidence="2" type="ORF">MNBD_ALPHA02-2561</name>
</gene>
<feature type="transmembrane region" description="Helical" evidence="1">
    <location>
        <begin position="6"/>
        <end position="29"/>
    </location>
</feature>
<keyword evidence="1" id="KW-1133">Transmembrane helix</keyword>